<organism evidence="2 3">
    <name type="scientific">Dokdonella immobilis</name>
    <dbReference type="NCBI Taxonomy" id="578942"/>
    <lineage>
        <taxon>Bacteria</taxon>
        <taxon>Pseudomonadati</taxon>
        <taxon>Pseudomonadota</taxon>
        <taxon>Gammaproteobacteria</taxon>
        <taxon>Lysobacterales</taxon>
        <taxon>Rhodanobacteraceae</taxon>
        <taxon>Dokdonella</taxon>
    </lineage>
</organism>
<protein>
    <submittedName>
        <fullName evidence="2">Uncharacterized protein</fullName>
    </submittedName>
</protein>
<reference evidence="2 3" key="1">
    <citation type="submission" date="2016-10" db="EMBL/GenBank/DDBJ databases">
        <authorList>
            <person name="de Groot N.N."/>
        </authorList>
    </citation>
    <scope>NUCLEOTIDE SEQUENCE [LARGE SCALE GENOMIC DNA]</scope>
    <source>
        <strain evidence="2 3">CGMCC 1.7659</strain>
    </source>
</reference>
<accession>A0A1I4VIU5</accession>
<feature type="signal peptide" evidence="1">
    <location>
        <begin position="1"/>
        <end position="23"/>
    </location>
</feature>
<dbReference type="EMBL" id="FOVF01000002">
    <property type="protein sequence ID" value="SFN01111.1"/>
    <property type="molecule type" value="Genomic_DNA"/>
</dbReference>
<evidence type="ECO:0000313" key="3">
    <source>
        <dbReference type="Proteomes" id="UP000198575"/>
    </source>
</evidence>
<proteinExistence type="predicted"/>
<evidence type="ECO:0000313" key="2">
    <source>
        <dbReference type="EMBL" id="SFN01111.1"/>
    </source>
</evidence>
<feature type="chain" id="PRO_5011510361" evidence="1">
    <location>
        <begin position="24"/>
        <end position="302"/>
    </location>
</feature>
<sequence>MRIRLPMLAACLVLLAISMPAPAVESCLWLPVAQVGRALPEFKPWQTMAGGKVGACQFLGRTPRGAAILSLIQRVEESPAKAEDFVASLRKNLGGEYLVEPMASLGRRGFSYRPKDAAAGDARGTLFLVGHEGRVVAMGTLTVPGEVSADMREGFLALSRRAFDLAGDSENLAAATRCTYFDQDLLDELFKGAGFSQQVYGANSCIANAGARVLLLAIVDNVGPALAQTMAASGDCRSTPLPALGAHGSIGFACAEGNARAMVRYLKGGKHFEFSWIPGAEPSPAERELLVKLAQSAYDGVH</sequence>
<evidence type="ECO:0000256" key="1">
    <source>
        <dbReference type="SAM" id="SignalP"/>
    </source>
</evidence>
<keyword evidence="3" id="KW-1185">Reference proteome</keyword>
<dbReference type="AlphaFoldDB" id="A0A1I4VIU5"/>
<dbReference type="Proteomes" id="UP000198575">
    <property type="component" value="Unassembled WGS sequence"/>
</dbReference>
<dbReference type="RefSeq" id="WP_139224821.1">
    <property type="nucleotide sequence ID" value="NZ_FOVF01000002.1"/>
</dbReference>
<keyword evidence="1" id="KW-0732">Signal</keyword>
<name>A0A1I4VIU5_9GAMM</name>
<gene>
    <name evidence="2" type="ORF">SAMN05216289_102140</name>
</gene>